<comment type="similarity">
    <text evidence="1">Belongs to the oxygen-dependent FAD-linked oxidoreductase family.</text>
</comment>
<dbReference type="GO" id="GO:0008239">
    <property type="term" value="F:dipeptidyl-peptidase activity"/>
    <property type="evidence" value="ECO:0007669"/>
    <property type="project" value="InterPro"/>
</dbReference>
<accession>A0A5N6KYD8</accession>
<dbReference type="InterPro" id="IPR005674">
    <property type="entry name" value="CocE/Ser_esterase"/>
</dbReference>
<evidence type="ECO:0000256" key="1">
    <source>
        <dbReference type="ARBA" id="ARBA00005466"/>
    </source>
</evidence>
<organism evidence="7 8">
    <name type="scientific">Carpinus fangiana</name>
    <dbReference type="NCBI Taxonomy" id="176857"/>
    <lineage>
        <taxon>Eukaryota</taxon>
        <taxon>Viridiplantae</taxon>
        <taxon>Streptophyta</taxon>
        <taxon>Embryophyta</taxon>
        <taxon>Tracheophyta</taxon>
        <taxon>Spermatophyta</taxon>
        <taxon>Magnoliopsida</taxon>
        <taxon>eudicotyledons</taxon>
        <taxon>Gunneridae</taxon>
        <taxon>Pentapetalae</taxon>
        <taxon>rosids</taxon>
        <taxon>fabids</taxon>
        <taxon>Fagales</taxon>
        <taxon>Betulaceae</taxon>
        <taxon>Carpinus</taxon>
    </lineage>
</organism>
<keyword evidence="2" id="KW-0378">Hydrolase</keyword>
<feature type="region of interest" description="Disordered" evidence="4">
    <location>
        <begin position="1646"/>
        <end position="1672"/>
    </location>
</feature>
<gene>
    <name evidence="7" type="ORF">FH972_024413</name>
</gene>
<dbReference type="SMART" id="SM00939">
    <property type="entry name" value="PepX_C"/>
    <property type="match status" value="1"/>
</dbReference>
<dbReference type="SUPFAM" id="SSF56176">
    <property type="entry name" value="FAD-binding/transporter-associated domain-like"/>
    <property type="match status" value="1"/>
</dbReference>
<protein>
    <recommendedName>
        <fullName evidence="6">FAD-binding PCMH-type domain-containing protein</fullName>
    </recommendedName>
</protein>
<evidence type="ECO:0000259" key="6">
    <source>
        <dbReference type="PROSITE" id="PS51387"/>
    </source>
</evidence>
<dbReference type="EMBL" id="VIBQ01000017">
    <property type="protein sequence ID" value="KAB8360676.1"/>
    <property type="molecule type" value="Genomic_DNA"/>
</dbReference>
<name>A0A5N6KYD8_9ROSI</name>
<dbReference type="GO" id="GO:0071949">
    <property type="term" value="F:FAD binding"/>
    <property type="evidence" value="ECO:0007669"/>
    <property type="project" value="InterPro"/>
</dbReference>
<dbReference type="InterPro" id="IPR013736">
    <property type="entry name" value="Xaa-Pro_dipept_C"/>
</dbReference>
<dbReference type="InterPro" id="IPR016169">
    <property type="entry name" value="FAD-bd_PCMH_sub2"/>
</dbReference>
<dbReference type="InterPro" id="IPR036318">
    <property type="entry name" value="FAD-bd_PCMH-like_sf"/>
</dbReference>
<comment type="caution">
    <text evidence="7">The sequence shown here is derived from an EMBL/GenBank/DDBJ whole genome shotgun (WGS) entry which is preliminary data.</text>
</comment>
<dbReference type="Gene3D" id="2.60.120.260">
    <property type="entry name" value="Galactose-binding domain-like"/>
    <property type="match status" value="1"/>
</dbReference>
<keyword evidence="8" id="KW-1185">Reference proteome</keyword>
<dbReference type="InterPro" id="IPR006094">
    <property type="entry name" value="Oxid_FAD_bind_N"/>
</dbReference>
<dbReference type="Proteomes" id="UP000327013">
    <property type="component" value="Unassembled WGS sequence"/>
</dbReference>
<keyword evidence="5" id="KW-0732">Signal</keyword>
<reference evidence="7 8" key="1">
    <citation type="submission" date="2019-06" db="EMBL/GenBank/DDBJ databases">
        <title>A chromosomal-level reference genome of Carpinus fangiana (Coryloideae, Betulaceae).</title>
        <authorList>
            <person name="Yang X."/>
            <person name="Wang Z."/>
            <person name="Zhang L."/>
            <person name="Hao G."/>
            <person name="Liu J."/>
            <person name="Yang Y."/>
        </authorList>
    </citation>
    <scope>NUCLEOTIDE SEQUENCE [LARGE SCALE GENOMIC DNA]</scope>
    <source>
        <strain evidence="7">Cfa_2016G</strain>
        <tissue evidence="7">Leaf</tissue>
    </source>
</reference>
<dbReference type="Pfam" id="PF01565">
    <property type="entry name" value="FAD_binding_4"/>
    <property type="match status" value="1"/>
</dbReference>
<evidence type="ECO:0000313" key="7">
    <source>
        <dbReference type="EMBL" id="KAB8360676.1"/>
    </source>
</evidence>
<dbReference type="Pfam" id="PF02129">
    <property type="entry name" value="Peptidase_S15"/>
    <property type="match status" value="1"/>
</dbReference>
<keyword evidence="3" id="KW-0560">Oxidoreductase</keyword>
<feature type="signal peptide" evidence="5">
    <location>
        <begin position="1"/>
        <end position="17"/>
    </location>
</feature>
<dbReference type="Pfam" id="PF08530">
    <property type="entry name" value="PepX_C"/>
    <property type="match status" value="1"/>
</dbReference>
<dbReference type="Pfam" id="PF08031">
    <property type="entry name" value="BBE"/>
    <property type="match status" value="1"/>
</dbReference>
<evidence type="ECO:0000313" key="8">
    <source>
        <dbReference type="Proteomes" id="UP000327013"/>
    </source>
</evidence>
<dbReference type="GO" id="GO:0016491">
    <property type="term" value="F:oxidoreductase activity"/>
    <property type="evidence" value="ECO:0007669"/>
    <property type="project" value="UniProtKB-KW"/>
</dbReference>
<dbReference type="SUPFAM" id="SSF53474">
    <property type="entry name" value="alpha/beta-Hydrolases"/>
    <property type="match status" value="1"/>
</dbReference>
<dbReference type="PANTHER" id="PTHR13878">
    <property type="entry name" value="GULONOLACTONE OXIDASE"/>
    <property type="match status" value="1"/>
</dbReference>
<evidence type="ECO:0000256" key="2">
    <source>
        <dbReference type="ARBA" id="ARBA00022801"/>
    </source>
</evidence>
<dbReference type="InterPro" id="IPR050432">
    <property type="entry name" value="FAD-linked_Oxidoreductases_BP"/>
</dbReference>
<feature type="chain" id="PRO_5024433490" description="FAD-binding PCMH-type domain-containing protein" evidence="5">
    <location>
        <begin position="18"/>
        <end position="1693"/>
    </location>
</feature>
<proteinExistence type="inferred from homology"/>
<sequence>MAGALCTFVLLPVLALASPLTSTVEERATPGSALSKITQAQWNQLKSQVGGRLYNGQPVNVPCYWNYNGAQKAPNSGQCMQVQNGKNDETYMSNQFGGYQYSNWAGCQSKAQDCQISYFSPANPFVSYTTPCSQGSVPNMYIDVRSVSDVQAGLAFAKQNKIPITIKNTGHDYKGRSAGQDTLALWYDFSVISPSDKGANTTARTHNIKPAKTLTTNFKPEGCSNKVGDVITFGAGEQFEAIYKFAHDNHRVVVGGSAATVGAAGGWITGGGHSLLSNLLGLGVDNVQQLRAVLPNGNYVTANRCKNTDIFFALRGGGGGAFGVVMEMSTSAHPETPLQLGTYALGTLNSGQISRLMNIMVSNADKWANEGFGGYLSPGVNSNGLSFITMATPKLTTAQAIASLKPITDFVNTQTFNGWLSSVKQVPSFWTLYDSAKTSPYHDPVNIGAALTSRLVPRKYFQGTSNQQKLASILTNIVASGQQGNNSPLLPLFVNIVAPASYKVPASDQPGGPGEASITPAWRTSLWHVTHTRLWDPVNHAAASVRDNFQRAHDAMNPLRAFTPDGGAYQNEADAYEPDPINSFWGQAHYTRLSAIKKQIDPTNLLTCRQTPLHDPVTGSPREVSRQIRCDDDICETHQILPTGCGPLCNAHVRGSVPPPVAWEKISVSVTYIALEPWMSPPTTLATRWTPDWRGLLTAVRAVLDDGRKFGRLRREIVRARRQQGIRVDWSWVRVGAEQQGDYSRMVCIGRWGHKPEKASNQQSLARWLPTDPGTGENGSDIIMKQASPTPPDSGSIVCRGMPSGTQASRLDLHCCPTGVANCGEIDVVPTLAHVPQLLQIGDLLVFNTRECHSIDPRVIITMAKELGGLKIEFGDPRQPKALPLSHPKARWGDFGTETTILPKGYRRRRGCLALPCDIKFERDVPMKIYVDIYRPPSDAVKVPALVAWSPYGKQGGRGNQVLDDFPFRMGVPLRKLSELQKWEGPDPAYWVRHGYAIVNPDPRGVGKSAGDIYNFGSQEGRDGADVVDWIGAQPWCNGKVALSGNSYLSISQWFIAAERPRYLAAIAPWEGFSDLFRESGSRGGVASRAAATFLLQILQVNFGEGSWENSLVMQHLYPEFGEYHRDKAARVEDIAVPAYVTASWSNPIHTYGTFRAYCRLQTEKWLRVHDSWEWPDYYDEANRADLHQFFDFYLKGVQNDWQKTPALRAKIVDTANPSPLTGSSITSTAFPPPETRPLKLFFDGGNSSLATAYPPSSALAYKASREELKFEYTFNEATVCCGPIEMRLAVSVTGAPDSDIFASFGKVLHNGSIGEQLKVPYDIGLQSFLIRTAHRTGLVPETKVLMYQGPYGQLRLSRRTMDRKIEVKGFPVTLMEEEEQVPQDEVMFVDIAVTPMGMSFAKGEKLRVSIGGVDKATYPPVDQATLTIDEVELEVAGEGVVKLHCGHPDMAIVLQRAPANLIARDGNLCAAWRGQNNGQRSIREQDRPHTMHLKLSRAGLFWRVPEGHDLGRTAGIPVASQVDKPLPLDKISPEGLEGHDVAVVVIVVMPGGWVAVLVAVNESSDVGKAIIIVDDKAEISKGFVAFVCRSMEGCVQVVNSIYCGRPSCETTVNVLESWGRKEENLLRNLLDDPIRADLAEGRMSAKGMETQQRVSGADRKTRQRWRRGTGGQPASAACLLCTHVSRNKSRRH</sequence>
<dbReference type="Gene3D" id="1.10.3020.20">
    <property type="match status" value="1"/>
</dbReference>
<dbReference type="InterPro" id="IPR000383">
    <property type="entry name" value="Xaa-Pro-like_dom"/>
</dbReference>
<dbReference type="InterPro" id="IPR029058">
    <property type="entry name" value="AB_hydrolase_fold"/>
</dbReference>
<feature type="domain" description="FAD-binding PCMH-type" evidence="6">
    <location>
        <begin position="134"/>
        <end position="335"/>
    </location>
</feature>
<dbReference type="InterPro" id="IPR012951">
    <property type="entry name" value="BBE"/>
</dbReference>
<dbReference type="Gene3D" id="3.30.465.10">
    <property type="match status" value="1"/>
</dbReference>
<evidence type="ECO:0000256" key="3">
    <source>
        <dbReference type="ARBA" id="ARBA00023002"/>
    </source>
</evidence>
<dbReference type="InterPro" id="IPR016166">
    <property type="entry name" value="FAD-bd_PCMH"/>
</dbReference>
<dbReference type="PROSITE" id="PS51387">
    <property type="entry name" value="FAD_PCMH"/>
    <property type="match status" value="1"/>
</dbReference>
<dbReference type="OrthoDB" id="2578740at2759"/>
<dbReference type="SUPFAM" id="SSF49785">
    <property type="entry name" value="Galactose-binding domain-like"/>
    <property type="match status" value="1"/>
</dbReference>
<dbReference type="InterPro" id="IPR008979">
    <property type="entry name" value="Galactose-bd-like_sf"/>
</dbReference>
<evidence type="ECO:0000256" key="5">
    <source>
        <dbReference type="SAM" id="SignalP"/>
    </source>
</evidence>
<dbReference type="PANTHER" id="PTHR13878:SF91">
    <property type="entry name" value="FAD BINDING DOMAIN PROTEIN (AFU_ORTHOLOGUE AFUA_6G12070)-RELATED"/>
    <property type="match status" value="1"/>
</dbReference>
<dbReference type="Gene3D" id="3.40.50.1820">
    <property type="entry name" value="alpha/beta hydrolase"/>
    <property type="match status" value="1"/>
</dbReference>
<dbReference type="NCBIfam" id="TIGR00976">
    <property type="entry name" value="CocE_NonD"/>
    <property type="match status" value="1"/>
</dbReference>
<evidence type="ECO:0000256" key="4">
    <source>
        <dbReference type="SAM" id="MobiDB-lite"/>
    </source>
</evidence>